<keyword evidence="1" id="KW-0812">Transmembrane</keyword>
<dbReference type="EMBL" id="JADEXN010000048">
    <property type="protein sequence ID" value="MBE9040020.1"/>
    <property type="molecule type" value="Genomic_DNA"/>
</dbReference>
<name>A0A928VYI3_9CYAN</name>
<feature type="transmembrane region" description="Helical" evidence="1">
    <location>
        <begin position="199"/>
        <end position="219"/>
    </location>
</feature>
<feature type="transmembrane region" description="Helical" evidence="1">
    <location>
        <begin position="336"/>
        <end position="353"/>
    </location>
</feature>
<feature type="transmembrane region" description="Helical" evidence="1">
    <location>
        <begin position="239"/>
        <end position="260"/>
    </location>
</feature>
<feature type="transmembrane region" description="Helical" evidence="1">
    <location>
        <begin position="79"/>
        <end position="96"/>
    </location>
</feature>
<keyword evidence="1" id="KW-0472">Membrane</keyword>
<keyword evidence="3" id="KW-1185">Reference proteome</keyword>
<accession>A0A928VYI3</accession>
<feature type="transmembrane region" description="Helical" evidence="1">
    <location>
        <begin position="23"/>
        <end position="42"/>
    </location>
</feature>
<dbReference type="AlphaFoldDB" id="A0A928VYI3"/>
<gene>
    <name evidence="2" type="ORF">IQ235_04335</name>
</gene>
<proteinExistence type="predicted"/>
<protein>
    <submittedName>
        <fullName evidence="2">Cyclic nucleotide-binding domain-containing protein</fullName>
    </submittedName>
</protein>
<dbReference type="SUPFAM" id="SSF103473">
    <property type="entry name" value="MFS general substrate transporter"/>
    <property type="match status" value="1"/>
</dbReference>
<comment type="caution">
    <text evidence="2">The sequence shown here is derived from an EMBL/GenBank/DDBJ whole genome shotgun (WGS) entry which is preliminary data.</text>
</comment>
<evidence type="ECO:0000313" key="2">
    <source>
        <dbReference type="EMBL" id="MBE9040020.1"/>
    </source>
</evidence>
<dbReference type="Proteomes" id="UP000621799">
    <property type="component" value="Unassembled WGS sequence"/>
</dbReference>
<feature type="non-terminal residue" evidence="2">
    <location>
        <position position="579"/>
    </location>
</feature>
<organism evidence="2 3">
    <name type="scientific">Zarconia navalis LEGE 11467</name>
    <dbReference type="NCBI Taxonomy" id="1828826"/>
    <lineage>
        <taxon>Bacteria</taxon>
        <taxon>Bacillati</taxon>
        <taxon>Cyanobacteriota</taxon>
        <taxon>Cyanophyceae</taxon>
        <taxon>Oscillatoriophycideae</taxon>
        <taxon>Oscillatoriales</taxon>
        <taxon>Oscillatoriales incertae sedis</taxon>
        <taxon>Zarconia</taxon>
        <taxon>Zarconia navalis</taxon>
    </lineage>
</organism>
<evidence type="ECO:0000313" key="3">
    <source>
        <dbReference type="Proteomes" id="UP000621799"/>
    </source>
</evidence>
<feature type="transmembrane region" description="Helical" evidence="1">
    <location>
        <begin position="362"/>
        <end position="380"/>
    </location>
</feature>
<reference evidence="2" key="1">
    <citation type="submission" date="2020-10" db="EMBL/GenBank/DDBJ databases">
        <authorList>
            <person name="Castelo-Branco R."/>
            <person name="Eusebio N."/>
            <person name="Adriana R."/>
            <person name="Vieira A."/>
            <person name="Brugerolle De Fraissinette N."/>
            <person name="Rezende De Castro R."/>
            <person name="Schneider M.P."/>
            <person name="Vasconcelos V."/>
            <person name="Leao P.N."/>
        </authorList>
    </citation>
    <scope>NUCLEOTIDE SEQUENCE</scope>
    <source>
        <strain evidence="2">LEGE 11467</strain>
    </source>
</reference>
<sequence>MALNVFAYTLASSLFIYHAGAEGLPLSYIAIGLVSVPLYTGFSQVVDRYSHSRIFTYLLLGGILLVAVFRTAIESQLLLVYYAIYIGFYFQWRLHLDILLPSSISDYFTSREYNHYVTYLTMAQGVGGLLGGGLTMVLANRFSSEDMLLVLPLLYGLVIAQLSYLESSEEPIEGSHLKAKSNSALVDNLKVLPLLRKRYPIIDFLITSIILWVILYSLAEFEYFRIYSQNFTTERELTHFLGLFRAVSDILQLLLLYFVTRPGIKHLGVVGMNPIYPITTLLGFIALSLSGNLPVAIGLNFNNAAWETAINQPIYTLNFNAIPASFVGRVRSLVDGLFYSLGLALAGVLLWICESFLGHSKTILLGTILAALFWLVRHWVSQSYLKSLLAMLRAGSVRLNDVSEGLDRLPDNYAPQISQLLQSETRADRLLGLQLAARIDRPSRFIIEIERLPFEDETKLQVATIELLSSVKDIGISDYLRDRLKSPRETLQSIALASLLASRKPISDDELRPLLNASSEELFALTCVAAENAKSSDSVLQKACEKFWQSNIEDRTQQVLIRGISSTGNKKLIPRLHQI</sequence>
<dbReference type="Gene3D" id="1.20.1250.20">
    <property type="entry name" value="MFS general substrate transporter like domains"/>
    <property type="match status" value="1"/>
</dbReference>
<keyword evidence="1" id="KW-1133">Transmembrane helix</keyword>
<feature type="transmembrane region" description="Helical" evidence="1">
    <location>
        <begin position="54"/>
        <end position="73"/>
    </location>
</feature>
<dbReference type="RefSeq" id="WP_319592544.1">
    <property type="nucleotide sequence ID" value="NZ_JADEXN010000048.1"/>
</dbReference>
<dbReference type="InterPro" id="IPR036259">
    <property type="entry name" value="MFS_trans_sf"/>
</dbReference>
<feature type="transmembrane region" description="Helical" evidence="1">
    <location>
        <begin position="116"/>
        <end position="135"/>
    </location>
</feature>
<evidence type="ECO:0000256" key="1">
    <source>
        <dbReference type="SAM" id="Phobius"/>
    </source>
</evidence>
<feature type="transmembrane region" description="Helical" evidence="1">
    <location>
        <begin position="267"/>
        <end position="289"/>
    </location>
</feature>